<dbReference type="Proteomes" id="UP001205105">
    <property type="component" value="Unassembled WGS sequence"/>
</dbReference>
<dbReference type="PANTHER" id="PTHR24121">
    <property type="entry name" value="NO MECHANORECEPTOR POTENTIAL C, ISOFORM D-RELATED"/>
    <property type="match status" value="1"/>
</dbReference>
<sequence>MAQPLVITQLADGQYQVTARLGGAEEATVGPLASQEQADLVCDLLTIKAALEDEEPLAALQLRSQAGPPTNVISPQAAELVGSTKWAGLVAELQACAEELQHEDWQDEAALGNGCTAQLLLLLQPAAASVKGGIQEASPLHHAAEGGHIAIMRAILSAMPGAVHLKSHTNCSPLLYAASTAQPAAVRLLLELAPAAAVHASSSTGALPLHMAATADQLGADDAAVEETVWLLLAAAPDSAMAVDFQGETALYWGTAARCQAAVRLLLAAAPAAATVANDSGCLPVHMAAAEGTAAMLQLLLDAAPASITAPASGLEGQQPIHRAASRGNTAAVETLLAARPDLVSEGQLNWPRHLCWRPAPYAGTCFPDFVATRLPLSNVLWVLLPRPCPGLGRVLPTALEHGIGQAQQLVRHLPAADMERLRLAALCLARAQRRTRVHLPPTVTGLILSLFDA</sequence>
<keyword evidence="1" id="KW-0040">ANK repeat</keyword>
<dbReference type="PROSITE" id="PS50297">
    <property type="entry name" value="ANK_REP_REGION"/>
    <property type="match status" value="1"/>
</dbReference>
<dbReference type="InterPro" id="IPR002110">
    <property type="entry name" value="Ankyrin_rpt"/>
</dbReference>
<protein>
    <submittedName>
        <fullName evidence="2">Uncharacterized protein</fullName>
    </submittedName>
</protein>
<organism evidence="2 3">
    <name type="scientific">Chlorella ohadii</name>
    <dbReference type="NCBI Taxonomy" id="2649997"/>
    <lineage>
        <taxon>Eukaryota</taxon>
        <taxon>Viridiplantae</taxon>
        <taxon>Chlorophyta</taxon>
        <taxon>core chlorophytes</taxon>
        <taxon>Trebouxiophyceae</taxon>
        <taxon>Chlorellales</taxon>
        <taxon>Chlorellaceae</taxon>
        <taxon>Chlorella clade</taxon>
        <taxon>Chlorella</taxon>
    </lineage>
</organism>
<proteinExistence type="predicted"/>
<name>A0AAD5H6K0_9CHLO</name>
<dbReference type="InterPro" id="IPR036770">
    <property type="entry name" value="Ankyrin_rpt-contain_sf"/>
</dbReference>
<dbReference type="PANTHER" id="PTHR24121:SF21">
    <property type="entry name" value="ANKYRIN REPEAT FAMILY PROTEIN"/>
    <property type="match status" value="1"/>
</dbReference>
<dbReference type="Pfam" id="PF12796">
    <property type="entry name" value="Ank_2"/>
    <property type="match status" value="2"/>
</dbReference>
<dbReference type="SUPFAM" id="SSF48403">
    <property type="entry name" value="Ankyrin repeat"/>
    <property type="match status" value="1"/>
</dbReference>
<dbReference type="AlphaFoldDB" id="A0AAD5H6K0"/>
<gene>
    <name evidence="2" type="ORF">COHA_000299</name>
</gene>
<comment type="caution">
    <text evidence="2">The sequence shown here is derived from an EMBL/GenBank/DDBJ whole genome shotgun (WGS) entry which is preliminary data.</text>
</comment>
<evidence type="ECO:0000313" key="2">
    <source>
        <dbReference type="EMBL" id="KAI7846229.1"/>
    </source>
</evidence>
<dbReference type="SMART" id="SM00248">
    <property type="entry name" value="ANK"/>
    <property type="match status" value="5"/>
</dbReference>
<dbReference type="Gene3D" id="1.25.40.20">
    <property type="entry name" value="Ankyrin repeat-containing domain"/>
    <property type="match status" value="2"/>
</dbReference>
<evidence type="ECO:0000256" key="1">
    <source>
        <dbReference type="PROSITE-ProRule" id="PRU00023"/>
    </source>
</evidence>
<accession>A0AAD5H6K0</accession>
<evidence type="ECO:0000313" key="3">
    <source>
        <dbReference type="Proteomes" id="UP001205105"/>
    </source>
</evidence>
<dbReference type="EMBL" id="JADXDR010000007">
    <property type="protein sequence ID" value="KAI7846229.1"/>
    <property type="molecule type" value="Genomic_DNA"/>
</dbReference>
<dbReference type="PROSITE" id="PS50088">
    <property type="entry name" value="ANK_REPEAT"/>
    <property type="match status" value="1"/>
</dbReference>
<reference evidence="2" key="1">
    <citation type="submission" date="2020-11" db="EMBL/GenBank/DDBJ databases">
        <title>Chlorella ohadii genome sequencing and assembly.</title>
        <authorList>
            <person name="Murik O."/>
            <person name="Treves H."/>
            <person name="Kedem I."/>
            <person name="Shotland Y."/>
            <person name="Kaplan A."/>
        </authorList>
    </citation>
    <scope>NUCLEOTIDE SEQUENCE</scope>
    <source>
        <strain evidence="2">1</strain>
    </source>
</reference>
<keyword evidence="3" id="KW-1185">Reference proteome</keyword>
<feature type="repeat" description="ANK" evidence="1">
    <location>
        <begin position="316"/>
        <end position="348"/>
    </location>
</feature>